<gene>
    <name evidence="1" type="ORF">ACG33_12005</name>
</gene>
<dbReference type="KEGG" id="sdf:ACG33_12005"/>
<evidence type="ECO:0000313" key="1">
    <source>
        <dbReference type="EMBL" id="AMN47807.1"/>
    </source>
</evidence>
<protein>
    <submittedName>
        <fullName evidence="1">Uncharacterized protein</fullName>
    </submittedName>
</protein>
<dbReference type="Proteomes" id="UP000070250">
    <property type="component" value="Chromosome"/>
</dbReference>
<organism evidence="1 2">
    <name type="scientific">Steroidobacter denitrificans</name>
    <dbReference type="NCBI Taxonomy" id="465721"/>
    <lineage>
        <taxon>Bacteria</taxon>
        <taxon>Pseudomonadati</taxon>
        <taxon>Pseudomonadota</taxon>
        <taxon>Gammaproteobacteria</taxon>
        <taxon>Steroidobacterales</taxon>
        <taxon>Steroidobacteraceae</taxon>
        <taxon>Steroidobacter</taxon>
    </lineage>
</organism>
<accession>A0A127FBL0</accession>
<evidence type="ECO:0000313" key="2">
    <source>
        <dbReference type="Proteomes" id="UP000070250"/>
    </source>
</evidence>
<dbReference type="AlphaFoldDB" id="A0A127FBL0"/>
<sequence length="105" mass="11565">MGNVWHVHDERGFISRVATPLPRRLLCRVFHSQDFHGASLVQHAIEQDVIPVGNQLAHEGGQAWPAGATHLWRLCKRQGLVAQVLAELLGLGRLTLARVPPLASN</sequence>
<reference evidence="1 2" key="1">
    <citation type="submission" date="2015-06" db="EMBL/GenBank/DDBJ databases">
        <title>A Comprehensive Approach to Explore the Metabolic and Phylogenetic Diversity of Bacterial Steroid Degradation in the Environment: Testosterone as an Example.</title>
        <authorList>
            <person name="Yang F.-C."/>
            <person name="Chen Y.-L."/>
            <person name="Yu C.-P."/>
            <person name="Tang S.-L."/>
            <person name="Wang P.-H."/>
            <person name="Ismail W."/>
            <person name="Wang C.-H."/>
            <person name="Yang C.-Y."/>
            <person name="Chiang Y.-R."/>
        </authorList>
    </citation>
    <scope>NUCLEOTIDE SEQUENCE [LARGE SCALE GENOMIC DNA]</scope>
    <source>
        <strain evidence="1 2">DSM 18526</strain>
    </source>
</reference>
<dbReference type="EMBL" id="CP011971">
    <property type="protein sequence ID" value="AMN47807.1"/>
    <property type="molecule type" value="Genomic_DNA"/>
</dbReference>
<proteinExistence type="predicted"/>
<keyword evidence="2" id="KW-1185">Reference proteome</keyword>
<name>A0A127FBL0_STEDE</name>